<protein>
    <submittedName>
        <fullName evidence="2">Uncharacterized protein</fullName>
    </submittedName>
</protein>
<evidence type="ECO:0000313" key="3">
    <source>
        <dbReference type="Proteomes" id="UP000002729"/>
    </source>
</evidence>
<keyword evidence="3" id="KW-1185">Reference proteome</keyword>
<feature type="region of interest" description="Disordered" evidence="1">
    <location>
        <begin position="522"/>
        <end position="552"/>
    </location>
</feature>
<dbReference type="eggNOG" id="ENOG502S7FF">
    <property type="taxonomic scope" value="Eukaryota"/>
</dbReference>
<organism evidence="3">
    <name type="scientific">Aureococcus anophagefferens</name>
    <name type="common">Harmful bloom alga</name>
    <dbReference type="NCBI Taxonomy" id="44056"/>
    <lineage>
        <taxon>Eukaryota</taxon>
        <taxon>Sar</taxon>
        <taxon>Stramenopiles</taxon>
        <taxon>Ochrophyta</taxon>
        <taxon>Pelagophyceae</taxon>
        <taxon>Pelagomonadales</taxon>
        <taxon>Pelagomonadaceae</taxon>
        <taxon>Aureococcus</taxon>
    </lineage>
</organism>
<sequence>MAAPHAAHRVTPEKAAALHAAHRVTPDAALRELARVEAAADVATPVEAELAAVGDAEVLAEMSRSSQWQASLKGWLTHHEVCSSASASRTAALLWRGGFDSFWALMQADEDAFKARGLEDRRASRLAAALRRDRAAVIARRDDADRALELVQKAAKAGREVHVAVYDGDESLASVRVSAAGLAAVIADEAEAPGPWGDDGASEPESEASEAPKDFLLFPSTFAPLPAAEETPKKPRRLSPPRPGRLSPVQGAAPLFPRVTPPNEVALEPVQGASPLFPRVTPPNEVALEPVRALFRPASARAAAVEDVAKPPRAKSAPLKALRGCLSRSRSAGVLEDRRVSFVDSAPPMRIVGDVVACASDDAAATFLEHGVAVIPNAVDDATVDACRTRAIEDLAACEAAVAQRLEALDPTAPDAHHEAVRCERCDFAELVRRDGGRCDVRVRCGDAPYADLFRHEAILPAARAALGGGDVVLLYSGVMVARAGAAEDQKWHKDGDHLFAEGGDQPPHALTVFIPLQDLTPSNGPTEFRLGSHRRSAESPPKRSRRSPVAPTCARGSALLFDYRVDHRGLANRSEADRLVFFMAYARPWFRDAKNTRSKVPLFPATFAPWAPRALAADAADDAVLTGEDSGERFVLFEMTVDLGGETSGTIRVHDGDDAMDLARAFCERHALDESVRAPLADSILEQAALARGS</sequence>
<reference evidence="2 3" key="1">
    <citation type="journal article" date="2011" name="Proc. Natl. Acad. Sci. U.S.A.">
        <title>Niche of harmful alga Aureococcus anophagefferens revealed through ecogenomics.</title>
        <authorList>
            <person name="Gobler C.J."/>
            <person name="Berry D.L."/>
            <person name="Dyhrman S.T."/>
            <person name="Wilhelm S.W."/>
            <person name="Salamov A."/>
            <person name="Lobanov A.V."/>
            <person name="Zhang Y."/>
            <person name="Collier J.L."/>
            <person name="Wurch L.L."/>
            <person name="Kustka A.B."/>
            <person name="Dill B.D."/>
            <person name="Shah M."/>
            <person name="VerBerkmoes N.C."/>
            <person name="Kuo A."/>
            <person name="Terry A."/>
            <person name="Pangilinan J."/>
            <person name="Lindquist E.A."/>
            <person name="Lucas S."/>
            <person name="Paulsen I.T."/>
            <person name="Hattenrath-Lehmann T.K."/>
            <person name="Talmage S.C."/>
            <person name="Walker E.A."/>
            <person name="Koch F."/>
            <person name="Burson A.M."/>
            <person name="Marcoval M.A."/>
            <person name="Tang Y.Z."/>
            <person name="Lecleir G.R."/>
            <person name="Coyne K.J."/>
            <person name="Berg G.M."/>
            <person name="Bertrand E.M."/>
            <person name="Saito M.A."/>
            <person name="Gladyshev V.N."/>
            <person name="Grigoriev I.V."/>
        </authorList>
    </citation>
    <scope>NUCLEOTIDE SEQUENCE [LARGE SCALE GENOMIC DNA]</scope>
    <source>
        <strain evidence="3">CCMP 1984</strain>
    </source>
</reference>
<dbReference type="AlphaFoldDB" id="F0Y318"/>
<dbReference type="InParanoid" id="F0Y318"/>
<dbReference type="GeneID" id="20224047"/>
<dbReference type="InterPro" id="IPR008775">
    <property type="entry name" value="Phytyl_CoA_dOase-like"/>
</dbReference>
<dbReference type="Proteomes" id="UP000002729">
    <property type="component" value="Unassembled WGS sequence"/>
</dbReference>
<dbReference type="OrthoDB" id="420046at2759"/>
<dbReference type="EMBL" id="GL833124">
    <property type="protein sequence ID" value="EGB10326.1"/>
    <property type="molecule type" value="Genomic_DNA"/>
</dbReference>
<feature type="region of interest" description="Disordered" evidence="1">
    <location>
        <begin position="191"/>
        <end position="210"/>
    </location>
</feature>
<name>F0Y318_AURAN</name>
<dbReference type="RefSeq" id="XP_009035133.1">
    <property type="nucleotide sequence ID" value="XM_009036885.1"/>
</dbReference>
<accession>F0Y318</accession>
<gene>
    <name evidence="2" type="ORF">AURANDRAFT_62782</name>
</gene>
<dbReference type="Gene3D" id="2.60.120.620">
    <property type="entry name" value="q2cbj1_9rhob like domain"/>
    <property type="match status" value="1"/>
</dbReference>
<proteinExistence type="predicted"/>
<dbReference type="PANTHER" id="PTHR37563">
    <property type="entry name" value="PHYTANOYL-COA DIOXYGENASE FAMILY PROTEIN (AFU_ORTHOLOGUE AFUA_2G03330)"/>
    <property type="match status" value="1"/>
</dbReference>
<evidence type="ECO:0000313" key="2">
    <source>
        <dbReference type="EMBL" id="EGB10326.1"/>
    </source>
</evidence>
<dbReference type="InterPro" id="IPR051961">
    <property type="entry name" value="Fungal_Metabolite_Diox"/>
</dbReference>
<dbReference type="SUPFAM" id="SSF51197">
    <property type="entry name" value="Clavaminate synthase-like"/>
    <property type="match status" value="1"/>
</dbReference>
<evidence type="ECO:0000256" key="1">
    <source>
        <dbReference type="SAM" id="MobiDB-lite"/>
    </source>
</evidence>
<dbReference type="Pfam" id="PF05721">
    <property type="entry name" value="PhyH"/>
    <property type="match status" value="1"/>
</dbReference>
<dbReference type="PANTHER" id="PTHR37563:SF2">
    <property type="entry name" value="PHYTANOYL-COA DIOXYGENASE FAMILY PROTEIN (AFU_ORTHOLOGUE AFUA_2G03330)"/>
    <property type="match status" value="1"/>
</dbReference>
<feature type="region of interest" description="Disordered" evidence="1">
    <location>
        <begin position="226"/>
        <end position="250"/>
    </location>
</feature>
<dbReference type="KEGG" id="aaf:AURANDRAFT_62782"/>